<dbReference type="Proteomes" id="UP000005413">
    <property type="component" value="Unassembled WGS sequence"/>
</dbReference>
<accession>G5JGM9</accession>
<comment type="caution">
    <text evidence="1">The sequence shown here is derived from an EMBL/GenBank/DDBJ whole genome shotgun (WGS) entry which is preliminary data.</text>
</comment>
<keyword evidence="2" id="KW-1185">Reference proteome</keyword>
<dbReference type="EMBL" id="AEUN01000142">
    <property type="protein sequence ID" value="EHJ08657.1"/>
    <property type="molecule type" value="Genomic_DNA"/>
</dbReference>
<evidence type="ECO:0000313" key="1">
    <source>
        <dbReference type="EMBL" id="EHJ08657.1"/>
    </source>
</evidence>
<sequence length="36" mass="4399">DTLNKVNRFIDIESYINNLRRDLKHSQFDSFKQTIE</sequence>
<evidence type="ECO:0000313" key="2">
    <source>
        <dbReference type="Proteomes" id="UP000005413"/>
    </source>
</evidence>
<feature type="non-terminal residue" evidence="1">
    <location>
        <position position="36"/>
    </location>
</feature>
<protein>
    <submittedName>
        <fullName evidence="1">Uncharacterized protein</fullName>
    </submittedName>
</protein>
<organism evidence="1 2">
    <name type="scientific">Staphylococcus simiae CCM 7213 = CCUG 51256</name>
    <dbReference type="NCBI Taxonomy" id="911238"/>
    <lineage>
        <taxon>Bacteria</taxon>
        <taxon>Bacillati</taxon>
        <taxon>Bacillota</taxon>
        <taxon>Bacilli</taxon>
        <taxon>Bacillales</taxon>
        <taxon>Staphylococcaceae</taxon>
        <taxon>Staphylococcus</taxon>
    </lineage>
</organism>
<proteinExistence type="predicted"/>
<dbReference type="AlphaFoldDB" id="G5JGM9"/>
<gene>
    <name evidence="1" type="ORF">SS7213T_03000</name>
</gene>
<reference evidence="1 2" key="1">
    <citation type="journal article" date="2012" name="BMC Genomics">
        <title>Comparative genomic analysis of the genus Staphylococcus including Staphylococcus aureus and its newly described sister species Staphylococcus simiae.</title>
        <authorList>
            <person name="Suzuki H."/>
            <person name="Lefebure T."/>
            <person name="Pavinski Bitar P."/>
            <person name="Stanhope M.J."/>
        </authorList>
    </citation>
    <scope>NUCLEOTIDE SEQUENCE [LARGE SCALE GENOMIC DNA]</scope>
    <source>
        <strain evidence="1 2">CCM 7213</strain>
    </source>
</reference>
<feature type="non-terminal residue" evidence="1">
    <location>
        <position position="1"/>
    </location>
</feature>
<name>G5JGM9_9STAP</name>